<dbReference type="GO" id="GO:0009986">
    <property type="term" value="C:cell surface"/>
    <property type="evidence" value="ECO:0007669"/>
    <property type="project" value="TreeGrafter"/>
</dbReference>
<evidence type="ECO:0000256" key="6">
    <source>
        <dbReference type="ARBA" id="ARBA00023157"/>
    </source>
</evidence>
<dbReference type="PANTHER" id="PTHR46330:SF6">
    <property type="entry name" value="HEMATOPOIETIC DEATH RECEPTOR-RELATED"/>
    <property type="match status" value="1"/>
</dbReference>
<gene>
    <name evidence="14" type="ORF">CgunFtcFv8_004786</name>
</gene>
<feature type="repeat" description="TNFR-Cys" evidence="9">
    <location>
        <begin position="90"/>
        <end position="130"/>
    </location>
</feature>
<keyword evidence="5 11" id="KW-0472">Membrane</keyword>
<feature type="disulfide bond" evidence="9">
    <location>
        <begin position="50"/>
        <end position="65"/>
    </location>
</feature>
<feature type="compositionally biased region" description="Low complexity" evidence="10">
    <location>
        <begin position="259"/>
        <end position="272"/>
    </location>
</feature>
<proteinExistence type="predicted"/>
<dbReference type="EMBL" id="JAURVH010001515">
    <property type="protein sequence ID" value="KAK5933135.1"/>
    <property type="molecule type" value="Genomic_DNA"/>
</dbReference>
<dbReference type="Pfam" id="PF00020">
    <property type="entry name" value="TNFR_c6"/>
    <property type="match status" value="2"/>
</dbReference>
<evidence type="ECO:0000259" key="12">
    <source>
        <dbReference type="PROSITE" id="PS50017"/>
    </source>
</evidence>
<dbReference type="GO" id="GO:0005886">
    <property type="term" value="C:plasma membrane"/>
    <property type="evidence" value="ECO:0007669"/>
    <property type="project" value="TreeGrafter"/>
</dbReference>
<feature type="transmembrane region" description="Helical" evidence="11">
    <location>
        <begin position="144"/>
        <end position="167"/>
    </location>
</feature>
<keyword evidence="2" id="KW-0053">Apoptosis</keyword>
<comment type="caution">
    <text evidence="14">The sequence shown here is derived from an EMBL/GenBank/DDBJ whole genome shotgun (WGS) entry which is preliminary data.</text>
</comment>
<feature type="disulfide bond" evidence="9">
    <location>
        <begin position="91"/>
        <end position="106"/>
    </location>
</feature>
<feature type="compositionally biased region" description="Pro residues" evidence="10">
    <location>
        <begin position="243"/>
        <end position="258"/>
    </location>
</feature>
<feature type="disulfide bond" evidence="9">
    <location>
        <begin position="68"/>
        <end position="81"/>
    </location>
</feature>
<keyword evidence="8" id="KW-0325">Glycoprotein</keyword>
<dbReference type="PROSITE" id="PS00652">
    <property type="entry name" value="TNFR_NGFR_1"/>
    <property type="match status" value="1"/>
</dbReference>
<feature type="domain" description="TNFR-Cys" evidence="13">
    <location>
        <begin position="90"/>
        <end position="130"/>
    </location>
</feature>
<feature type="region of interest" description="Disordered" evidence="10">
    <location>
        <begin position="175"/>
        <end position="272"/>
    </location>
</feature>
<dbReference type="SUPFAM" id="SSF47986">
    <property type="entry name" value="DEATH domain"/>
    <property type="match status" value="1"/>
</dbReference>
<feature type="disulfide bond" evidence="9">
    <location>
        <begin position="112"/>
        <end position="130"/>
    </location>
</feature>
<dbReference type="AlphaFoldDB" id="A0AAN8E7Q3"/>
<evidence type="ECO:0000256" key="1">
    <source>
        <dbReference type="ARBA" id="ARBA00004370"/>
    </source>
</evidence>
<keyword evidence="4" id="KW-0677">Repeat</keyword>
<dbReference type="Proteomes" id="UP001331515">
    <property type="component" value="Unassembled WGS sequence"/>
</dbReference>
<dbReference type="PANTHER" id="PTHR46330">
    <property type="entry name" value="TUMOR NECROSIS FACTOR RECEPTOR SUPERFAMILY MEMBER 10B"/>
    <property type="match status" value="1"/>
</dbReference>
<protein>
    <submittedName>
        <fullName evidence="14">Uncharacterized protein</fullName>
    </submittedName>
</protein>
<evidence type="ECO:0000256" key="8">
    <source>
        <dbReference type="ARBA" id="ARBA00023180"/>
    </source>
</evidence>
<keyword evidence="15" id="KW-1185">Reference proteome</keyword>
<comment type="caution">
    <text evidence="9">Lacks conserved residue(s) required for the propagation of feature annotation.</text>
</comment>
<feature type="compositionally biased region" description="Low complexity" evidence="10">
    <location>
        <begin position="226"/>
        <end position="242"/>
    </location>
</feature>
<dbReference type="PROSITE" id="PS50050">
    <property type="entry name" value="TNFR_NGFR_2"/>
    <property type="match status" value="3"/>
</dbReference>
<comment type="subcellular location">
    <subcellularLocation>
        <location evidence="1">Membrane</location>
    </subcellularLocation>
</comment>
<dbReference type="Pfam" id="PF00531">
    <property type="entry name" value="Death"/>
    <property type="match status" value="1"/>
</dbReference>
<feature type="domain" description="Death" evidence="12">
    <location>
        <begin position="326"/>
        <end position="390"/>
    </location>
</feature>
<evidence type="ECO:0000256" key="9">
    <source>
        <dbReference type="PROSITE-ProRule" id="PRU00206"/>
    </source>
</evidence>
<keyword evidence="7" id="KW-0675">Receptor</keyword>
<dbReference type="InterPro" id="IPR001368">
    <property type="entry name" value="TNFR/NGFR_Cys_rich_reg"/>
</dbReference>
<dbReference type="InterPro" id="IPR011029">
    <property type="entry name" value="DEATH-like_dom_sf"/>
</dbReference>
<dbReference type="GO" id="GO:0036462">
    <property type="term" value="P:TRAIL-activated apoptotic signaling pathway"/>
    <property type="evidence" value="ECO:0007669"/>
    <property type="project" value="TreeGrafter"/>
</dbReference>
<keyword evidence="6 9" id="KW-1015">Disulfide bond</keyword>
<keyword evidence="11" id="KW-1133">Transmembrane helix</keyword>
<feature type="repeat" description="TNFR-Cys" evidence="9">
    <location>
        <begin position="12"/>
        <end position="47"/>
    </location>
</feature>
<dbReference type="SMART" id="SM00208">
    <property type="entry name" value="TNFR"/>
    <property type="match status" value="3"/>
</dbReference>
<keyword evidence="3" id="KW-0732">Signal</keyword>
<dbReference type="CDD" id="cd08315">
    <property type="entry name" value="Death_TRAILR_DR4_DR5"/>
    <property type="match status" value="1"/>
</dbReference>
<dbReference type="PROSITE" id="PS50017">
    <property type="entry name" value="DEATH_DOMAIN"/>
    <property type="match status" value="1"/>
</dbReference>
<evidence type="ECO:0000313" key="15">
    <source>
        <dbReference type="Proteomes" id="UP001331515"/>
    </source>
</evidence>
<evidence type="ECO:0000256" key="5">
    <source>
        <dbReference type="ARBA" id="ARBA00023136"/>
    </source>
</evidence>
<feature type="repeat" description="TNFR-Cys" evidence="9">
    <location>
        <begin position="49"/>
        <end position="89"/>
    </location>
</feature>
<feature type="domain" description="TNFR-Cys" evidence="13">
    <location>
        <begin position="49"/>
        <end position="89"/>
    </location>
</feature>
<evidence type="ECO:0000256" key="3">
    <source>
        <dbReference type="ARBA" id="ARBA00022729"/>
    </source>
</evidence>
<evidence type="ECO:0000256" key="4">
    <source>
        <dbReference type="ARBA" id="ARBA00022737"/>
    </source>
</evidence>
<evidence type="ECO:0000256" key="11">
    <source>
        <dbReference type="SAM" id="Phobius"/>
    </source>
</evidence>
<name>A0AAN8E7Q3_CHAGU</name>
<feature type="disulfide bond" evidence="9">
    <location>
        <begin position="109"/>
        <end position="122"/>
    </location>
</feature>
<keyword evidence="11" id="KW-0812">Transmembrane</keyword>
<accession>A0AAN8E7Q3</accession>
<dbReference type="Gene3D" id="1.10.533.10">
    <property type="entry name" value="Death Domain, Fas"/>
    <property type="match status" value="1"/>
</dbReference>
<evidence type="ECO:0000256" key="10">
    <source>
        <dbReference type="SAM" id="MobiDB-lite"/>
    </source>
</evidence>
<dbReference type="InterPro" id="IPR034029">
    <property type="entry name" value="TNFRSF10A/B_death"/>
</dbReference>
<feature type="disulfide bond" evidence="9">
    <location>
        <begin position="71"/>
        <end position="89"/>
    </location>
</feature>
<dbReference type="InterPro" id="IPR000488">
    <property type="entry name" value="Death_dom"/>
</dbReference>
<dbReference type="SUPFAM" id="SSF57586">
    <property type="entry name" value="TNF receptor-like"/>
    <property type="match status" value="2"/>
</dbReference>
<sequence length="405" mass="45186">MIDRLTAAFPRSCKDDEFTHGDTCCKHCPAGQRVASHCSAAGAERVCEECQDGTFTEHANGLTQCFRCAQCRPDQEVVRRCSPTQQSECRCRAGRFCSPEEACEVCRRCSSCAPGEETVRNCTSTANTECKKNAPTSNPDSEKAVWIVPLVVMAAALIIAGIIFAMWRRLRAKESRSSAPDGLKAGQLFSVSSSDGRSNGERPLLVRSRSRREEEEEEERRVLCGSRSSSTTNSQLSLTALPALPPANPPASQQPPGPQGAQHEGESSSSFPHPTPPFLTRLLLYCYLFFLPEEESFPVLVPNNGDDSLRKCFQFFDELDLAFHSRFFRLLDVSDNEIKSREHLLYEDKIYALLNTWLEMKGRDASLNDLLRALLDLNQRRTAENIKDKALQCGHFTRQSLEGNH</sequence>
<dbReference type="GO" id="GO:0043065">
    <property type="term" value="P:positive regulation of apoptotic process"/>
    <property type="evidence" value="ECO:0007669"/>
    <property type="project" value="TreeGrafter"/>
</dbReference>
<reference evidence="14 15" key="1">
    <citation type="journal article" date="2023" name="Mol. Biol. Evol.">
        <title>Genomics of Secondarily Temperate Adaptation in the Only Non-Antarctic Icefish.</title>
        <authorList>
            <person name="Rivera-Colon A.G."/>
            <person name="Rayamajhi N."/>
            <person name="Minhas B.F."/>
            <person name="Madrigal G."/>
            <person name="Bilyk K.T."/>
            <person name="Yoon V."/>
            <person name="Hune M."/>
            <person name="Gregory S."/>
            <person name="Cheng C.H.C."/>
            <person name="Catchen J.M."/>
        </authorList>
    </citation>
    <scope>NUCLEOTIDE SEQUENCE [LARGE SCALE GENOMIC DNA]</scope>
    <source>
        <tissue evidence="14">White muscle</tissue>
    </source>
</reference>
<evidence type="ECO:0000256" key="7">
    <source>
        <dbReference type="ARBA" id="ARBA00023170"/>
    </source>
</evidence>
<evidence type="ECO:0000313" key="14">
    <source>
        <dbReference type="EMBL" id="KAK5933135.1"/>
    </source>
</evidence>
<dbReference type="InterPro" id="IPR052491">
    <property type="entry name" value="TNFRSF10"/>
</dbReference>
<feature type="disulfide bond" evidence="9">
    <location>
        <begin position="25"/>
        <end position="38"/>
    </location>
</feature>
<evidence type="ECO:0000259" key="13">
    <source>
        <dbReference type="PROSITE" id="PS50050"/>
    </source>
</evidence>
<evidence type="ECO:0000256" key="2">
    <source>
        <dbReference type="ARBA" id="ARBA00022703"/>
    </source>
</evidence>
<dbReference type="Gene3D" id="2.10.50.10">
    <property type="entry name" value="Tumor Necrosis Factor Receptor, subunit A, domain 2"/>
    <property type="match status" value="3"/>
</dbReference>
<organism evidence="14 15">
    <name type="scientific">Champsocephalus gunnari</name>
    <name type="common">Mackerel icefish</name>
    <dbReference type="NCBI Taxonomy" id="52237"/>
    <lineage>
        <taxon>Eukaryota</taxon>
        <taxon>Metazoa</taxon>
        <taxon>Chordata</taxon>
        <taxon>Craniata</taxon>
        <taxon>Vertebrata</taxon>
        <taxon>Euteleostomi</taxon>
        <taxon>Actinopterygii</taxon>
        <taxon>Neopterygii</taxon>
        <taxon>Teleostei</taxon>
        <taxon>Neoteleostei</taxon>
        <taxon>Acanthomorphata</taxon>
        <taxon>Eupercaria</taxon>
        <taxon>Perciformes</taxon>
        <taxon>Notothenioidei</taxon>
        <taxon>Channichthyidae</taxon>
        <taxon>Champsocephalus</taxon>
    </lineage>
</organism>
<feature type="domain" description="TNFR-Cys" evidence="13">
    <location>
        <begin position="12"/>
        <end position="47"/>
    </location>
</feature>